<protein>
    <submittedName>
        <fullName evidence="1">Uncharacterized protein</fullName>
    </submittedName>
</protein>
<gene>
    <name evidence="1" type="ORF">RX402_07455</name>
</gene>
<dbReference type="RefSeq" id="WP_414000768.1">
    <property type="nucleotide sequence ID" value="NZ_JBLFDH010000001.1"/>
</dbReference>
<name>A0ABU3TZA1_9FIRM</name>
<organism evidence="1 2">
    <name type="scientific">Faecalibacterium wellingii</name>
    <dbReference type="NCBI Taxonomy" id="2929491"/>
    <lineage>
        <taxon>Bacteria</taxon>
        <taxon>Bacillati</taxon>
        <taxon>Bacillota</taxon>
        <taxon>Clostridia</taxon>
        <taxon>Eubacteriales</taxon>
        <taxon>Oscillospiraceae</taxon>
        <taxon>Faecalibacterium</taxon>
    </lineage>
</organism>
<evidence type="ECO:0000313" key="1">
    <source>
        <dbReference type="EMBL" id="MDU8688580.1"/>
    </source>
</evidence>
<accession>A0ABU3TZA1</accession>
<sequence length="89" mass="10195">MKPLNATSKFENYFAIETVRFQVQLEAGGYFSAQKFSNLQPQQAGRVGANSQVLNQIFQIRLQKRLLGFAKTRYSAHKLCRLRILTDAE</sequence>
<keyword evidence="2" id="KW-1185">Reference proteome</keyword>
<reference evidence="1 2" key="1">
    <citation type="submission" date="2023-10" db="EMBL/GenBank/DDBJ databases">
        <title>Host Genetic Regulation of Human Gut Microbial Structural Variation.</title>
        <authorList>
            <person name="Harmsen H.J.M."/>
        </authorList>
    </citation>
    <scope>NUCLEOTIDE SEQUENCE [LARGE SCALE GENOMIC DNA]</scope>
    <source>
        <strain evidence="1 2">HTF-F</strain>
    </source>
</reference>
<proteinExistence type="predicted"/>
<dbReference type="Proteomes" id="UP001263246">
    <property type="component" value="Unassembled WGS sequence"/>
</dbReference>
<evidence type="ECO:0000313" key="2">
    <source>
        <dbReference type="Proteomes" id="UP001263246"/>
    </source>
</evidence>
<comment type="caution">
    <text evidence="1">The sequence shown here is derived from an EMBL/GenBank/DDBJ whole genome shotgun (WGS) entry which is preliminary data.</text>
</comment>
<dbReference type="EMBL" id="JAWHPR010000003">
    <property type="protein sequence ID" value="MDU8688580.1"/>
    <property type="molecule type" value="Genomic_DNA"/>
</dbReference>